<organism evidence="2 3">
    <name type="scientific">Lentilactobacillus curieae</name>
    <dbReference type="NCBI Taxonomy" id="1138822"/>
    <lineage>
        <taxon>Bacteria</taxon>
        <taxon>Bacillati</taxon>
        <taxon>Bacillota</taxon>
        <taxon>Bacilli</taxon>
        <taxon>Lactobacillales</taxon>
        <taxon>Lactobacillaceae</taxon>
        <taxon>Lentilactobacillus</taxon>
    </lineage>
</organism>
<keyword evidence="1" id="KW-0472">Membrane</keyword>
<evidence type="ECO:0000313" key="3">
    <source>
        <dbReference type="Proteomes" id="UP000030361"/>
    </source>
</evidence>
<evidence type="ECO:0000313" key="2">
    <source>
        <dbReference type="EMBL" id="AQW21208.1"/>
    </source>
</evidence>
<proteinExistence type="predicted"/>
<keyword evidence="1" id="KW-1133">Transmembrane helix</keyword>
<dbReference type="EMBL" id="CP018906">
    <property type="protein sequence ID" value="AQW21208.1"/>
    <property type="molecule type" value="Genomic_DNA"/>
</dbReference>
<dbReference type="AlphaFoldDB" id="A0A1S6QHX2"/>
<accession>A0A1S6QHX2</accession>
<sequence>MQRLKSVYQEIKSNPWETLIMVIVIVAMIWLVTNVRLFSFLSIVVVALILLIPVMYLWKSSKNGE</sequence>
<keyword evidence="1" id="KW-0812">Transmembrane</keyword>
<evidence type="ECO:0000256" key="1">
    <source>
        <dbReference type="SAM" id="Phobius"/>
    </source>
</evidence>
<feature type="transmembrane region" description="Helical" evidence="1">
    <location>
        <begin position="16"/>
        <end position="32"/>
    </location>
</feature>
<protein>
    <submittedName>
        <fullName evidence="2">Uncharacterized protein</fullName>
    </submittedName>
</protein>
<dbReference type="Proteomes" id="UP000030361">
    <property type="component" value="Chromosome"/>
</dbReference>
<keyword evidence="3" id="KW-1185">Reference proteome</keyword>
<gene>
    <name evidence="2" type="ORF">PL11_004350</name>
</gene>
<feature type="transmembrane region" description="Helical" evidence="1">
    <location>
        <begin position="38"/>
        <end position="58"/>
    </location>
</feature>
<dbReference type="KEGG" id="lcu:PL11_004350"/>
<name>A0A1S6QHX2_9LACO</name>
<reference evidence="2 3" key="1">
    <citation type="journal article" date="2015" name="Genome Announc.">
        <title>Genome Sequence of Lactobacillus curieae CCTCC M 2011381T, a Novel Producer of Gamma-aminobutyric Acid.</title>
        <authorList>
            <person name="Wang Y."/>
            <person name="Wang Y."/>
            <person name="Lang C."/>
            <person name="Wei D."/>
            <person name="Xu P."/>
            <person name="Xie J."/>
        </authorList>
    </citation>
    <scope>NUCLEOTIDE SEQUENCE [LARGE SCALE GENOMIC DNA]</scope>
    <source>
        <strain evidence="2 3">CCTCC M 2011381</strain>
    </source>
</reference>